<reference evidence="1 2" key="1">
    <citation type="submission" date="2007-04" db="EMBL/GenBank/DDBJ databases">
        <authorList>
            <person name="Fulton L."/>
            <person name="Clifton S."/>
            <person name="Fulton B."/>
            <person name="Xu J."/>
            <person name="Minx P."/>
            <person name="Pepin K.H."/>
            <person name="Johnson M."/>
            <person name="Thiruvilangam P."/>
            <person name="Bhonagiri V."/>
            <person name="Nash W.E."/>
            <person name="Mardis E.R."/>
            <person name="Wilson R.K."/>
        </authorList>
    </citation>
    <scope>NUCLEOTIDE SEQUENCE [LARGE SCALE GENOMIC DNA]</scope>
    <source>
        <strain evidence="1 2">L2-32</strain>
    </source>
</reference>
<comment type="caution">
    <text evidence="1">The sequence shown here is derived from an EMBL/GenBank/DDBJ whole genome shotgun (WGS) entry which is preliminary data.</text>
</comment>
<dbReference type="Proteomes" id="UP000003773">
    <property type="component" value="Unassembled WGS sequence"/>
</dbReference>
<reference evidence="1 2" key="2">
    <citation type="submission" date="2007-05" db="EMBL/GenBank/DDBJ databases">
        <title>Draft genome sequence of Bifidobacterium adolescentis (L2-32).</title>
        <authorList>
            <person name="Sudarsanam P."/>
            <person name="Ley R."/>
            <person name="Guruge J."/>
            <person name="Turnbaugh P.J."/>
            <person name="Mahowald M."/>
            <person name="Liep D."/>
            <person name="Gordon J."/>
        </authorList>
    </citation>
    <scope>NUCLEOTIDE SEQUENCE [LARGE SCALE GENOMIC DNA]</scope>
    <source>
        <strain evidence="1 2">L2-32</strain>
    </source>
</reference>
<protein>
    <submittedName>
        <fullName evidence="1">Uncharacterized protein</fullName>
    </submittedName>
</protein>
<accession>A7A7F8</accession>
<organism evidence="1 2">
    <name type="scientific">Bifidobacterium adolescentis L2-32</name>
    <dbReference type="NCBI Taxonomy" id="411481"/>
    <lineage>
        <taxon>Bacteria</taxon>
        <taxon>Bacillati</taxon>
        <taxon>Actinomycetota</taxon>
        <taxon>Actinomycetes</taxon>
        <taxon>Bifidobacteriales</taxon>
        <taxon>Bifidobacteriaceae</taxon>
        <taxon>Bifidobacterium</taxon>
    </lineage>
</organism>
<dbReference type="AlphaFoldDB" id="A7A7F8"/>
<name>A7A7F8_BIFAD</name>
<dbReference type="EMBL" id="AAXD02000053">
    <property type="protein sequence ID" value="EDN82418.1"/>
    <property type="molecule type" value="Genomic_DNA"/>
</dbReference>
<evidence type="ECO:0000313" key="2">
    <source>
        <dbReference type="Proteomes" id="UP000003773"/>
    </source>
</evidence>
<dbReference type="HOGENOM" id="CLU_2894949_0_0_11"/>
<proteinExistence type="predicted"/>
<gene>
    <name evidence="1" type="ORF">BIFADO_01796</name>
</gene>
<sequence>MSRHRDRPHPSCLPSLAERSGYESHIIVRSRPENVIVDTAIFIYGHRYPLQSFSDTATNKID</sequence>
<evidence type="ECO:0000313" key="1">
    <source>
        <dbReference type="EMBL" id="EDN82418.1"/>
    </source>
</evidence>